<dbReference type="Gene3D" id="2.30.110.20">
    <property type="entry name" value="Hcp1-like"/>
    <property type="match status" value="1"/>
</dbReference>
<comment type="caution">
    <text evidence="1">The sequence shown here is derived from an EMBL/GenBank/DDBJ whole genome shotgun (WGS) entry which is preliminary data.</text>
</comment>
<sequence length="177" mass="19534">MSLPAYLFLYDSNGLLISGEPGGIVNELIEGRRGGIEIMNSSHSMSVGVDSISGYLTGCRQHGAYTVHKKVDSISPILNDALCTGKKFQKAIVKYYEITDAGIEKEVYRVTMSNALIAAINFSHAYIGGSKVNNMLETISLRYSGIEWFYLPGMIKYSDSWDRNLNSDNKSESSAQR</sequence>
<dbReference type="EMBL" id="JAHCRT010000054">
    <property type="protein sequence ID" value="MDQ9296705.1"/>
    <property type="molecule type" value="Genomic_DNA"/>
</dbReference>
<reference evidence="1 2" key="1">
    <citation type="submission" date="2021-05" db="EMBL/GenBank/DDBJ databases">
        <title>Genome sequence of E. marmotae isolates.</title>
        <authorList>
            <person name="Binsker U."/>
            <person name="Hammerl J.A."/>
        </authorList>
    </citation>
    <scope>NUCLEOTIDE SEQUENCE [LARGE SCALE GENOMIC DNA]</scope>
    <source>
        <strain evidence="1 2">21-MO00586</strain>
    </source>
</reference>
<organism evidence="1 2">
    <name type="scientific">Escherichia marmotae</name>
    <dbReference type="NCBI Taxonomy" id="1499973"/>
    <lineage>
        <taxon>Bacteria</taxon>
        <taxon>Pseudomonadati</taxon>
        <taxon>Pseudomonadota</taxon>
        <taxon>Gammaproteobacteria</taxon>
        <taxon>Enterobacterales</taxon>
        <taxon>Enterobacteriaceae</taxon>
        <taxon>Escherichia</taxon>
    </lineage>
</organism>
<dbReference type="InterPro" id="IPR008514">
    <property type="entry name" value="T6SS_Hcp"/>
</dbReference>
<dbReference type="Proteomes" id="UP001235723">
    <property type="component" value="Unassembled WGS sequence"/>
</dbReference>
<name>A0ABU1CAS1_9ESCH</name>
<accession>A0ABU1CAS1</accession>
<gene>
    <name evidence="1" type="primary">hcp</name>
    <name evidence="1" type="ORF">KJE03_25250</name>
</gene>
<evidence type="ECO:0000313" key="2">
    <source>
        <dbReference type="Proteomes" id="UP001235723"/>
    </source>
</evidence>
<dbReference type="RefSeq" id="WP_097747821.1">
    <property type="nucleotide sequence ID" value="NZ_JAHCRQ010000048.1"/>
</dbReference>
<dbReference type="SUPFAM" id="SSF141452">
    <property type="entry name" value="Hcp1-like"/>
    <property type="match status" value="1"/>
</dbReference>
<proteinExistence type="predicted"/>
<dbReference type="Pfam" id="PF05638">
    <property type="entry name" value="T6SS_HCP"/>
    <property type="match status" value="1"/>
</dbReference>
<keyword evidence="2" id="KW-1185">Reference proteome</keyword>
<dbReference type="NCBIfam" id="TIGR03344">
    <property type="entry name" value="VI_effect_Hcp1"/>
    <property type="match status" value="1"/>
</dbReference>
<evidence type="ECO:0000313" key="1">
    <source>
        <dbReference type="EMBL" id="MDQ9296705.1"/>
    </source>
</evidence>
<dbReference type="InterPro" id="IPR036624">
    <property type="entry name" value="Hcp1-lik_sf"/>
</dbReference>
<protein>
    <submittedName>
        <fullName evidence="1">Type VI secretion system tube protein Hcp</fullName>
    </submittedName>
</protein>